<keyword evidence="6" id="KW-1185">Reference proteome</keyword>
<feature type="region of interest" description="Disordered" evidence="3">
    <location>
        <begin position="1"/>
        <end position="26"/>
    </location>
</feature>
<dbReference type="Gene3D" id="3.90.180.10">
    <property type="entry name" value="Medium-chain alcohol dehydrogenases, catalytic domain"/>
    <property type="match status" value="1"/>
</dbReference>
<dbReference type="PROSITE" id="PS01162">
    <property type="entry name" value="QOR_ZETA_CRYSTAL"/>
    <property type="match status" value="1"/>
</dbReference>
<dbReference type="Pfam" id="PF08240">
    <property type="entry name" value="ADH_N"/>
    <property type="match status" value="1"/>
</dbReference>
<dbReference type="InterPro" id="IPR020843">
    <property type="entry name" value="ER"/>
</dbReference>
<dbReference type="InterPro" id="IPR036291">
    <property type="entry name" value="NAD(P)-bd_dom_sf"/>
</dbReference>
<dbReference type="EC" id="1.6.5.5" evidence="5"/>
<feature type="compositionally biased region" description="Basic and acidic residues" evidence="3">
    <location>
        <begin position="1"/>
        <end position="19"/>
    </location>
</feature>
<dbReference type="InterPro" id="IPR013149">
    <property type="entry name" value="ADH-like_C"/>
</dbReference>
<dbReference type="GO" id="GO:0003960">
    <property type="term" value="F:quinone reductase (NADPH) activity"/>
    <property type="evidence" value="ECO:0007669"/>
    <property type="project" value="UniProtKB-EC"/>
</dbReference>
<dbReference type="SUPFAM" id="SSF50129">
    <property type="entry name" value="GroES-like"/>
    <property type="match status" value="1"/>
</dbReference>
<dbReference type="SMART" id="SM00829">
    <property type="entry name" value="PKS_ER"/>
    <property type="match status" value="1"/>
</dbReference>
<accession>A0A841CQU8</accession>
<dbReference type="InterPro" id="IPR002364">
    <property type="entry name" value="Quin_OxRdtase/zeta-crystal_CS"/>
</dbReference>
<dbReference type="Pfam" id="PF00107">
    <property type="entry name" value="ADH_zinc_N"/>
    <property type="match status" value="1"/>
</dbReference>
<comment type="caution">
    <text evidence="5">The sequence shown here is derived from an EMBL/GenBank/DDBJ whole genome shotgun (WGS) entry which is preliminary data.</text>
</comment>
<organism evidence="5 6">
    <name type="scientific">Saccharothrix tamanrassetensis</name>
    <dbReference type="NCBI Taxonomy" id="1051531"/>
    <lineage>
        <taxon>Bacteria</taxon>
        <taxon>Bacillati</taxon>
        <taxon>Actinomycetota</taxon>
        <taxon>Actinomycetes</taxon>
        <taxon>Pseudonocardiales</taxon>
        <taxon>Pseudonocardiaceae</taxon>
        <taxon>Saccharothrix</taxon>
    </lineage>
</organism>
<evidence type="ECO:0000259" key="4">
    <source>
        <dbReference type="SMART" id="SM00829"/>
    </source>
</evidence>
<evidence type="ECO:0000313" key="6">
    <source>
        <dbReference type="Proteomes" id="UP000547510"/>
    </source>
</evidence>
<proteinExistence type="predicted"/>
<dbReference type="CDD" id="cd08244">
    <property type="entry name" value="MDR_enoyl_red"/>
    <property type="match status" value="1"/>
</dbReference>
<dbReference type="PANTHER" id="PTHR48106">
    <property type="entry name" value="QUINONE OXIDOREDUCTASE PIG3-RELATED"/>
    <property type="match status" value="1"/>
</dbReference>
<dbReference type="InterPro" id="IPR011032">
    <property type="entry name" value="GroES-like_sf"/>
</dbReference>
<keyword evidence="1" id="KW-0521">NADP</keyword>
<dbReference type="Proteomes" id="UP000547510">
    <property type="component" value="Unassembled WGS sequence"/>
</dbReference>
<sequence>MRAIRQHEFGPAETLRYEETPDPVPRTGQVRVTVRAAGVHLLDTSLRRGEAGGPFPLPDLPMTPGREVAGVVSALGDGVDPAWLGRRVVGHLGAAHGGYAELAVANVASLHELPDHVSDESAVAMIGTGRTSRGVLNVAELTGDDVVLVPAAAGGLGALLVQEARAVGAKVVGAVSTGKLDVVRELGADLVVDYTRDDWADRVRDGFGEVSVVLDGVGGVPGRQALELLGIGGRIVLFGWSSGEPTRIETADLYSRGLTASVAVGPRILKRMNLRELETSALKALADGRLVPLTTSFPLADAAGAHTALENRATTGKVVLKP</sequence>
<protein>
    <submittedName>
        <fullName evidence="5">NADPH2:quinone reductase</fullName>
        <ecNumber evidence="5">1.6.5.5</ecNumber>
    </submittedName>
</protein>
<dbReference type="InterPro" id="IPR013154">
    <property type="entry name" value="ADH-like_N"/>
</dbReference>
<name>A0A841CQU8_9PSEU</name>
<dbReference type="GO" id="GO:0008270">
    <property type="term" value="F:zinc ion binding"/>
    <property type="evidence" value="ECO:0007669"/>
    <property type="project" value="InterPro"/>
</dbReference>
<feature type="domain" description="Enoyl reductase (ER)" evidence="4">
    <location>
        <begin position="10"/>
        <end position="320"/>
    </location>
</feature>
<evidence type="ECO:0000256" key="1">
    <source>
        <dbReference type="ARBA" id="ARBA00022857"/>
    </source>
</evidence>
<dbReference type="EMBL" id="JACHJN010000010">
    <property type="protein sequence ID" value="MBB5959273.1"/>
    <property type="molecule type" value="Genomic_DNA"/>
</dbReference>
<keyword evidence="2 5" id="KW-0560">Oxidoreductase</keyword>
<dbReference type="SUPFAM" id="SSF51735">
    <property type="entry name" value="NAD(P)-binding Rossmann-fold domains"/>
    <property type="match status" value="1"/>
</dbReference>
<evidence type="ECO:0000256" key="2">
    <source>
        <dbReference type="ARBA" id="ARBA00023002"/>
    </source>
</evidence>
<evidence type="ECO:0000256" key="3">
    <source>
        <dbReference type="SAM" id="MobiDB-lite"/>
    </source>
</evidence>
<evidence type="ECO:0000313" key="5">
    <source>
        <dbReference type="EMBL" id="MBB5959273.1"/>
    </source>
</evidence>
<dbReference type="GO" id="GO:0070402">
    <property type="term" value="F:NADPH binding"/>
    <property type="evidence" value="ECO:0007669"/>
    <property type="project" value="TreeGrafter"/>
</dbReference>
<gene>
    <name evidence="5" type="ORF">FHS29_005893</name>
</gene>
<dbReference type="RefSeq" id="WP_184695975.1">
    <property type="nucleotide sequence ID" value="NZ_JACHJN010000010.1"/>
</dbReference>
<reference evidence="5 6" key="1">
    <citation type="submission" date="2020-08" db="EMBL/GenBank/DDBJ databases">
        <title>Genomic Encyclopedia of Type Strains, Phase III (KMG-III): the genomes of soil and plant-associated and newly described type strains.</title>
        <authorList>
            <person name="Whitman W."/>
        </authorList>
    </citation>
    <scope>NUCLEOTIDE SEQUENCE [LARGE SCALE GENOMIC DNA]</scope>
    <source>
        <strain evidence="5 6">CECT 8640</strain>
    </source>
</reference>
<dbReference type="AlphaFoldDB" id="A0A841CQU8"/>
<dbReference type="Gene3D" id="3.40.50.720">
    <property type="entry name" value="NAD(P)-binding Rossmann-like Domain"/>
    <property type="match status" value="1"/>
</dbReference>